<dbReference type="GO" id="GO:0008270">
    <property type="term" value="F:zinc ion binding"/>
    <property type="evidence" value="ECO:0007669"/>
    <property type="project" value="UniProtKB-KW"/>
</dbReference>
<dbReference type="PANTHER" id="PTHR14196:SF0">
    <property type="entry name" value="PROTEIN BOWEL"/>
    <property type="match status" value="1"/>
</dbReference>
<feature type="region of interest" description="Disordered" evidence="10">
    <location>
        <begin position="489"/>
        <end position="512"/>
    </location>
</feature>
<keyword evidence="4 9" id="KW-0863">Zinc-finger</keyword>
<proteinExistence type="predicted"/>
<dbReference type="SMART" id="SM00355">
    <property type="entry name" value="ZnF_C2H2"/>
    <property type="match status" value="2"/>
</dbReference>
<dbReference type="SUPFAM" id="SSF57667">
    <property type="entry name" value="beta-beta-alpha zinc fingers"/>
    <property type="match status" value="1"/>
</dbReference>
<accession>A0AAD6J1N9</accession>
<evidence type="ECO:0000256" key="4">
    <source>
        <dbReference type="ARBA" id="ARBA00022771"/>
    </source>
</evidence>
<keyword evidence="6" id="KW-0805">Transcription regulation</keyword>
<evidence type="ECO:0000256" key="5">
    <source>
        <dbReference type="ARBA" id="ARBA00022833"/>
    </source>
</evidence>
<evidence type="ECO:0000256" key="7">
    <source>
        <dbReference type="ARBA" id="ARBA00023163"/>
    </source>
</evidence>
<feature type="domain" description="C2H2-type" evidence="11">
    <location>
        <begin position="419"/>
        <end position="441"/>
    </location>
</feature>
<dbReference type="AlphaFoldDB" id="A0AAD6J1N9"/>
<feature type="compositionally biased region" description="Polar residues" evidence="10">
    <location>
        <begin position="302"/>
        <end position="312"/>
    </location>
</feature>
<evidence type="ECO:0000313" key="13">
    <source>
        <dbReference type="Proteomes" id="UP001221413"/>
    </source>
</evidence>
<evidence type="ECO:0000256" key="1">
    <source>
        <dbReference type="ARBA" id="ARBA00004123"/>
    </source>
</evidence>
<dbReference type="FunFam" id="3.30.160.60:FF:000141">
    <property type="entry name" value="C2H2 zinc finger protein"/>
    <property type="match status" value="1"/>
</dbReference>
<feature type="compositionally biased region" description="Basic residues" evidence="10">
    <location>
        <begin position="503"/>
        <end position="512"/>
    </location>
</feature>
<dbReference type="PANTHER" id="PTHR14196">
    <property type="entry name" value="ODD-SKIPPED - RELATED"/>
    <property type="match status" value="1"/>
</dbReference>
<gene>
    <name evidence="12" type="ORF">Dda_3285</name>
</gene>
<comment type="caution">
    <text evidence="12">The sequence shown here is derived from an EMBL/GenBank/DDBJ whole genome shotgun (WGS) entry which is preliminary data.</text>
</comment>
<dbReference type="Gene3D" id="3.30.160.60">
    <property type="entry name" value="Classic Zinc Finger"/>
    <property type="match status" value="2"/>
</dbReference>
<dbReference type="InterPro" id="IPR036236">
    <property type="entry name" value="Znf_C2H2_sf"/>
</dbReference>
<dbReference type="Pfam" id="PF00096">
    <property type="entry name" value="zf-C2H2"/>
    <property type="match status" value="2"/>
</dbReference>
<protein>
    <submittedName>
        <fullName evidence="12">C2H2 finger domain transcription factor sebA</fullName>
    </submittedName>
</protein>
<keyword evidence="7" id="KW-0804">Transcription</keyword>
<keyword evidence="2" id="KW-0479">Metal-binding</keyword>
<keyword evidence="5" id="KW-0862">Zinc</keyword>
<dbReference type="GO" id="GO:0000977">
    <property type="term" value="F:RNA polymerase II transcription regulatory region sequence-specific DNA binding"/>
    <property type="evidence" value="ECO:0007669"/>
    <property type="project" value="TreeGrafter"/>
</dbReference>
<sequence>MEAAAAAAGFLYYSPDPQGLQQKQHGHHGQFLAQPNAYITASPQLLAPTPIHFPSQLVLGGRGVPLTITPSASPSLMEPYMSNDMGTESATTDLILFDPATPPLTHSAVSTPSIPYAMPTPISNHGWSSEEPLISTVSLSDIQLPSTPMDYMVAAPGLVAPSILKSNASPPPSISLNDLHCPALSPCSSQDSFTESDCCDPRELTIQSPGPVDVKPDIVFPPMPSLSGDDDEFLFGGNVESFLPLSTGKPAPYMAGDYNEELSDLGDSEDDFIQNFSESVFSNKRMKFDDDSENEQLPSPPMSTSSSRQGSVAPTKVPKRKTPTIKKEQTPEEMSEEQRLRSFKFGSTDSSCVSSPVSPAEKPMVGHPISPHVIRRGRKQSLTEDPSKTFVCHLCTRRFRRQEHLKRHFRSLHTEDKPFSCGECGKRFSRSDNLTQHSRIHGTGAVVLGVLTEGEVPVLGSQFNPMEEPESMPSPQPLGIIVVDSMAAASGDIKDKSSEDKKSRKKRKRSDE</sequence>
<dbReference type="InterPro" id="IPR050717">
    <property type="entry name" value="C2H2-ZF_Transcription_Reg"/>
</dbReference>
<reference evidence="12" key="1">
    <citation type="submission" date="2023-01" db="EMBL/GenBank/DDBJ databases">
        <title>The chitinases involved in constricting ring structure development in the nematode-trapping fungus Drechslerella dactyloides.</title>
        <authorList>
            <person name="Wang R."/>
            <person name="Zhang L."/>
            <person name="Tang P."/>
            <person name="Li S."/>
            <person name="Liang L."/>
        </authorList>
    </citation>
    <scope>NUCLEOTIDE SEQUENCE</scope>
    <source>
        <strain evidence="12">YMF1.00031</strain>
    </source>
</reference>
<dbReference type="PROSITE" id="PS00028">
    <property type="entry name" value="ZINC_FINGER_C2H2_1"/>
    <property type="match status" value="2"/>
</dbReference>
<feature type="domain" description="C2H2-type" evidence="11">
    <location>
        <begin position="390"/>
        <end position="418"/>
    </location>
</feature>
<feature type="compositionally biased region" description="Basic and acidic residues" evidence="10">
    <location>
        <begin position="492"/>
        <end position="502"/>
    </location>
</feature>
<keyword evidence="13" id="KW-1185">Reference proteome</keyword>
<dbReference type="EMBL" id="JAQGDS010000003">
    <property type="protein sequence ID" value="KAJ6262476.1"/>
    <property type="molecule type" value="Genomic_DNA"/>
</dbReference>
<dbReference type="PROSITE" id="PS50157">
    <property type="entry name" value="ZINC_FINGER_C2H2_2"/>
    <property type="match status" value="2"/>
</dbReference>
<evidence type="ECO:0000259" key="11">
    <source>
        <dbReference type="PROSITE" id="PS50157"/>
    </source>
</evidence>
<name>A0AAD6J1N9_DREDA</name>
<comment type="subcellular location">
    <subcellularLocation>
        <location evidence="1">Nucleus</location>
    </subcellularLocation>
</comment>
<dbReference type="FunFam" id="3.30.160.60:FF:001155">
    <property type="entry name" value="Zinc finger 30C"/>
    <property type="match status" value="1"/>
</dbReference>
<feature type="region of interest" description="Disordered" evidence="10">
    <location>
        <begin position="284"/>
        <end position="370"/>
    </location>
</feature>
<feature type="compositionally biased region" description="Low complexity" evidence="10">
    <location>
        <begin position="350"/>
        <end position="359"/>
    </location>
</feature>
<evidence type="ECO:0000256" key="8">
    <source>
        <dbReference type="ARBA" id="ARBA00023242"/>
    </source>
</evidence>
<keyword evidence="3" id="KW-0677">Repeat</keyword>
<evidence type="ECO:0000256" key="2">
    <source>
        <dbReference type="ARBA" id="ARBA00022723"/>
    </source>
</evidence>
<keyword evidence="8" id="KW-0539">Nucleus</keyword>
<dbReference type="GO" id="GO:0000981">
    <property type="term" value="F:DNA-binding transcription factor activity, RNA polymerase II-specific"/>
    <property type="evidence" value="ECO:0007669"/>
    <property type="project" value="TreeGrafter"/>
</dbReference>
<evidence type="ECO:0000256" key="3">
    <source>
        <dbReference type="ARBA" id="ARBA00022737"/>
    </source>
</evidence>
<evidence type="ECO:0000256" key="6">
    <source>
        <dbReference type="ARBA" id="ARBA00023015"/>
    </source>
</evidence>
<feature type="compositionally biased region" description="Basic and acidic residues" evidence="10">
    <location>
        <begin position="325"/>
        <end position="340"/>
    </location>
</feature>
<evidence type="ECO:0000313" key="12">
    <source>
        <dbReference type="EMBL" id="KAJ6262476.1"/>
    </source>
</evidence>
<dbReference type="InterPro" id="IPR013087">
    <property type="entry name" value="Znf_C2H2_type"/>
</dbReference>
<dbReference type="GO" id="GO:0005634">
    <property type="term" value="C:nucleus"/>
    <property type="evidence" value="ECO:0007669"/>
    <property type="project" value="UniProtKB-SubCell"/>
</dbReference>
<evidence type="ECO:0000256" key="9">
    <source>
        <dbReference type="PROSITE-ProRule" id="PRU00042"/>
    </source>
</evidence>
<evidence type="ECO:0000256" key="10">
    <source>
        <dbReference type="SAM" id="MobiDB-lite"/>
    </source>
</evidence>
<dbReference type="Proteomes" id="UP001221413">
    <property type="component" value="Unassembled WGS sequence"/>
</dbReference>
<organism evidence="12 13">
    <name type="scientific">Drechslerella dactyloides</name>
    <name type="common">Nematode-trapping fungus</name>
    <name type="synonym">Arthrobotrys dactyloides</name>
    <dbReference type="NCBI Taxonomy" id="74499"/>
    <lineage>
        <taxon>Eukaryota</taxon>
        <taxon>Fungi</taxon>
        <taxon>Dikarya</taxon>
        <taxon>Ascomycota</taxon>
        <taxon>Pezizomycotina</taxon>
        <taxon>Orbiliomycetes</taxon>
        <taxon>Orbiliales</taxon>
        <taxon>Orbiliaceae</taxon>
        <taxon>Drechslerella</taxon>
    </lineage>
</organism>